<dbReference type="AlphaFoldDB" id="A0A9P4VPV3"/>
<keyword evidence="2" id="KW-1185">Reference proteome</keyword>
<evidence type="ECO:0000313" key="1">
    <source>
        <dbReference type="EMBL" id="KAF2837690.1"/>
    </source>
</evidence>
<gene>
    <name evidence="1" type="ORF">M501DRAFT_134129</name>
</gene>
<evidence type="ECO:0000313" key="2">
    <source>
        <dbReference type="Proteomes" id="UP000799429"/>
    </source>
</evidence>
<protein>
    <submittedName>
        <fullName evidence="1">Uncharacterized protein</fullName>
    </submittedName>
</protein>
<dbReference type="Proteomes" id="UP000799429">
    <property type="component" value="Unassembled WGS sequence"/>
</dbReference>
<comment type="caution">
    <text evidence="1">The sequence shown here is derived from an EMBL/GenBank/DDBJ whole genome shotgun (WGS) entry which is preliminary data.</text>
</comment>
<organism evidence="1 2">
    <name type="scientific">Patellaria atrata CBS 101060</name>
    <dbReference type="NCBI Taxonomy" id="1346257"/>
    <lineage>
        <taxon>Eukaryota</taxon>
        <taxon>Fungi</taxon>
        <taxon>Dikarya</taxon>
        <taxon>Ascomycota</taxon>
        <taxon>Pezizomycotina</taxon>
        <taxon>Dothideomycetes</taxon>
        <taxon>Dothideomycetes incertae sedis</taxon>
        <taxon>Patellariales</taxon>
        <taxon>Patellariaceae</taxon>
        <taxon>Patellaria</taxon>
    </lineage>
</organism>
<dbReference type="OrthoDB" id="10447594at2759"/>
<sequence>MVDQGDISLFEIRWAQHSMSYPIFNNTDYVFILGDSNSSTANVVKDAWAAHGCVIATSMYCFPGQAFELGGFSKGAGVGVYFRIQVWKIPRNEPDPKLNKELVEVHSSLKAYLIDRNPDAHPVHVANLYVFLDVPGAGQNIIDVLETGPDVNKSLSDNGDDLTGDYENLPEFTHTSSGEKLKVVYHINKCENPSGEIEVSVK</sequence>
<dbReference type="EMBL" id="MU006098">
    <property type="protein sequence ID" value="KAF2837690.1"/>
    <property type="molecule type" value="Genomic_DNA"/>
</dbReference>
<accession>A0A9P4VPV3</accession>
<proteinExistence type="predicted"/>
<reference evidence="1" key="1">
    <citation type="journal article" date="2020" name="Stud. Mycol.">
        <title>101 Dothideomycetes genomes: a test case for predicting lifestyles and emergence of pathogens.</title>
        <authorList>
            <person name="Haridas S."/>
            <person name="Albert R."/>
            <person name="Binder M."/>
            <person name="Bloem J."/>
            <person name="Labutti K."/>
            <person name="Salamov A."/>
            <person name="Andreopoulos B."/>
            <person name="Baker S."/>
            <person name="Barry K."/>
            <person name="Bills G."/>
            <person name="Bluhm B."/>
            <person name="Cannon C."/>
            <person name="Castanera R."/>
            <person name="Culley D."/>
            <person name="Daum C."/>
            <person name="Ezra D."/>
            <person name="Gonzalez J."/>
            <person name="Henrissat B."/>
            <person name="Kuo A."/>
            <person name="Liang C."/>
            <person name="Lipzen A."/>
            <person name="Lutzoni F."/>
            <person name="Magnuson J."/>
            <person name="Mondo S."/>
            <person name="Nolan M."/>
            <person name="Ohm R."/>
            <person name="Pangilinan J."/>
            <person name="Park H.-J."/>
            <person name="Ramirez L."/>
            <person name="Alfaro M."/>
            <person name="Sun H."/>
            <person name="Tritt A."/>
            <person name="Yoshinaga Y."/>
            <person name="Zwiers L.-H."/>
            <person name="Turgeon B."/>
            <person name="Goodwin S."/>
            <person name="Spatafora J."/>
            <person name="Crous P."/>
            <person name="Grigoriev I."/>
        </authorList>
    </citation>
    <scope>NUCLEOTIDE SEQUENCE</scope>
    <source>
        <strain evidence="1">CBS 101060</strain>
    </source>
</reference>
<name>A0A9P4VPV3_9PEZI</name>